<reference evidence="7 8" key="1">
    <citation type="journal article" date="2023" name="Elife">
        <title>Identification of key yeast species and microbe-microbe interactions impacting larval growth of Drosophila in the wild.</title>
        <authorList>
            <person name="Mure A."/>
            <person name="Sugiura Y."/>
            <person name="Maeda R."/>
            <person name="Honda K."/>
            <person name="Sakurai N."/>
            <person name="Takahashi Y."/>
            <person name="Watada M."/>
            <person name="Katoh T."/>
            <person name="Gotoh A."/>
            <person name="Gotoh Y."/>
            <person name="Taniguchi I."/>
            <person name="Nakamura K."/>
            <person name="Hayashi T."/>
            <person name="Katayama T."/>
            <person name="Uemura T."/>
            <person name="Hattori Y."/>
        </authorList>
    </citation>
    <scope>NUCLEOTIDE SEQUENCE [LARGE SCALE GENOMIC DNA]</scope>
    <source>
        <strain evidence="7 8">SB-73</strain>
    </source>
</reference>
<name>A0AAV5RIJ2_STABA</name>
<keyword evidence="8" id="KW-1185">Reference proteome</keyword>
<dbReference type="InterPro" id="IPR016024">
    <property type="entry name" value="ARM-type_fold"/>
</dbReference>
<protein>
    <submittedName>
        <fullName evidence="7">Blm10 protein</fullName>
    </submittedName>
</protein>
<accession>A0AAV5RIJ2</accession>
<gene>
    <name evidence="7" type="ORF">DASB73_015210</name>
</gene>
<evidence type="ECO:0000259" key="5">
    <source>
        <dbReference type="Pfam" id="PF11919"/>
    </source>
</evidence>
<dbReference type="InterPro" id="IPR035309">
    <property type="entry name" value="PSME4"/>
</dbReference>
<dbReference type="GO" id="GO:0010499">
    <property type="term" value="P:proteasomal ubiquitin-independent protein catabolic process"/>
    <property type="evidence" value="ECO:0007669"/>
    <property type="project" value="TreeGrafter"/>
</dbReference>
<dbReference type="GO" id="GO:0006281">
    <property type="term" value="P:DNA repair"/>
    <property type="evidence" value="ECO:0007669"/>
    <property type="project" value="UniProtKB-KW"/>
</dbReference>
<evidence type="ECO:0000313" key="7">
    <source>
        <dbReference type="EMBL" id="GMM50563.1"/>
    </source>
</evidence>
<evidence type="ECO:0000256" key="1">
    <source>
        <dbReference type="ARBA" id="ARBA00005739"/>
    </source>
</evidence>
<feature type="domain" description="Proteasome activator complex subunit 4 C-terminal" evidence="5">
    <location>
        <begin position="1665"/>
        <end position="1752"/>
    </location>
</feature>
<evidence type="ECO:0000259" key="6">
    <source>
        <dbReference type="Pfam" id="PF16507"/>
    </source>
</evidence>
<dbReference type="Pfam" id="PF11919">
    <property type="entry name" value="PSME4_C"/>
    <property type="match status" value="1"/>
</dbReference>
<dbReference type="PANTHER" id="PTHR32170:SF3">
    <property type="entry name" value="PROTEASOME ACTIVATOR COMPLEX SUBUNIT 4"/>
    <property type="match status" value="1"/>
</dbReference>
<comment type="caution">
    <text evidence="7">The sequence shown here is derived from an EMBL/GenBank/DDBJ whole genome shotgun (WGS) entry which is preliminary data.</text>
</comment>
<dbReference type="GO" id="GO:0005829">
    <property type="term" value="C:cytosol"/>
    <property type="evidence" value="ECO:0007669"/>
    <property type="project" value="TreeGrafter"/>
</dbReference>
<evidence type="ECO:0000313" key="8">
    <source>
        <dbReference type="Proteomes" id="UP001362899"/>
    </source>
</evidence>
<keyword evidence="3" id="KW-0227">DNA damage</keyword>
<evidence type="ECO:0000256" key="2">
    <source>
        <dbReference type="ARBA" id="ARBA00022737"/>
    </source>
</evidence>
<dbReference type="PANTHER" id="PTHR32170">
    <property type="entry name" value="PROTEASOME ACTIVATOR COMPLEX SUBUNIT 4"/>
    <property type="match status" value="1"/>
</dbReference>
<comment type="similarity">
    <text evidence="1">Belongs to the BLM10 family.</text>
</comment>
<dbReference type="InterPro" id="IPR032430">
    <property type="entry name" value="Blm10_mid"/>
</dbReference>
<dbReference type="GO" id="GO:0005634">
    <property type="term" value="C:nucleus"/>
    <property type="evidence" value="ECO:0007669"/>
    <property type="project" value="TreeGrafter"/>
</dbReference>
<dbReference type="SUPFAM" id="SSF48371">
    <property type="entry name" value="ARM repeat"/>
    <property type="match status" value="2"/>
</dbReference>
<dbReference type="Proteomes" id="UP001362899">
    <property type="component" value="Unassembled WGS sequence"/>
</dbReference>
<dbReference type="GO" id="GO:0016504">
    <property type="term" value="F:peptidase activator activity"/>
    <property type="evidence" value="ECO:0007669"/>
    <property type="project" value="InterPro"/>
</dbReference>
<dbReference type="Pfam" id="PF16507">
    <property type="entry name" value="HEAT_PSME4_mid"/>
    <property type="match status" value="1"/>
</dbReference>
<organism evidence="7 8">
    <name type="scientific">Starmerella bacillaris</name>
    <name type="common">Yeast</name>
    <name type="synonym">Candida zemplinina</name>
    <dbReference type="NCBI Taxonomy" id="1247836"/>
    <lineage>
        <taxon>Eukaryota</taxon>
        <taxon>Fungi</taxon>
        <taxon>Dikarya</taxon>
        <taxon>Ascomycota</taxon>
        <taxon>Saccharomycotina</taxon>
        <taxon>Dipodascomycetes</taxon>
        <taxon>Dipodascales</taxon>
        <taxon>Trichomonascaceae</taxon>
        <taxon>Starmerella</taxon>
    </lineage>
</organism>
<evidence type="ECO:0000256" key="3">
    <source>
        <dbReference type="ARBA" id="ARBA00022763"/>
    </source>
</evidence>
<dbReference type="GO" id="GO:0070628">
    <property type="term" value="F:proteasome binding"/>
    <property type="evidence" value="ECO:0007669"/>
    <property type="project" value="InterPro"/>
</dbReference>
<proteinExistence type="inferred from homology"/>
<dbReference type="EMBL" id="BTGC01000003">
    <property type="protein sequence ID" value="GMM50563.1"/>
    <property type="molecule type" value="Genomic_DNA"/>
</dbReference>
<dbReference type="InterPro" id="IPR021843">
    <property type="entry name" value="PSME4_C"/>
</dbReference>
<evidence type="ECO:0000256" key="4">
    <source>
        <dbReference type="ARBA" id="ARBA00023204"/>
    </source>
</evidence>
<sequence length="1752" mass="195986">MSEFKCHKSVPYELAPSETDELFRELNELNEKGGFLTYDYGSALAPDATKVLHALSNQKRLKNKLTLKDRISLTKVLVSACFEAVEPSLMARYANACITLWRGFRTSRELYSPEAQGIVSWRNLYLLVRNYVVLGDVPLIYSRNPSRDRTPAEIALALTKLLRPTIVASESEICEVYDELLSFIDPCGHTGVSTLAVLESLHALTPYRDPNARKIVPMLFELWNLVPREIASRYILASVADFVEQGVLSGTPSYISESQLRVCFQGVLHALMIPLNGSRSTDGVQETLMRMIGLNSLQFAKLVVWSITPDNTASLDLLKSLVTALESFTHPSNAGLWTALIMAMLVDIGEEYLYRSNMESELNIEPSMRLTTELNTRFALIMFKPAFLGLFNSQPVVFNAAGKTCQYLAALCPEVIVSKMLGEFYSVLQQAFIHPQRLIAAISGLALIARQLVDFPQFKMHVTTLLELTLPSIDINEPGRCVLALAFFQRIASLTTFEDVSDPQSVGLAAQWLPVAVENLVESSNDPGSVASIHIDDETIAQICKGSTAAYPDIIANYMRRVFEVLELSSDTLGTEIPASVSRVLAACSDELFSKLLDLCLSEINNPQQVCHGTFSRVCGAFVRIKSSSFKKLYPVLASNIRDELEENQAGSSRTLLPKDNALLRYLSCLNMCLLAANSNSVLEFSTDISNLIKQLRETTTLSVIYTFANSIHHAITALLAYSIVVPYPDNRTRETAGLKVKASESGIVWNVPSDESQQFAIDLYADQVDYSEKLIFSANQDKVVQILTVLRTSTGAISYLADNPEVISLRSRVSNLIVSLNSKFNGDETSQIKSLLFLCKVWLCDVGYERTAKLDVDQSAQYEYEKRLFKEPGTFKRTLPPAVISRRAQLFHHQRLAITSENRTLDSVSEKIILEVVVNSCFSAYKGVKNNAFSTLHSALTLFRNDDLYRKVYEEILKITEECLKSHDYIRAEGGFSVLKYGSIGRKTVGVFYDLLPTFLTLCFNAFKAPGMENQNSSSDIRLLTSKVSDLFFSIAPYAFRLPTQYSPDLSPAWPYIEKVIEDLSSIKLDSEHWNVGLLHTAALYTLAQTPRLPLNSKMWEILMDGLVSNVHPHIRAGCLHALLQLHHHTLRLAFVGYDFSQYKADGEVEVPQGAHISQNDAEFVNDWSMLFLDSQVPRLSFKVAQDSSRPSAHIMKPNSQGWIVLPPAGIWRSPKTIPDSLLSEHDATQLHQAMLKNTPEYWRRLIRVWAEEPRHEDDKLHKYHAFLIRDLSIMSSIGFGSDLRSLLAIFTETDFEDKNVHRMQAEVVSGLLLSTPFVKDSETIDTACMILEVAINSLTPKTVGYWKSALLLAFRCVDYRRLQKVITLVFDGARPTTADNGGIKLALKVGLRTEIQAAIGWRYPMLGKTVDQWLFWDHGLQTTRESVSEEVSTALMASVRPLSKPDLPHARLNGPLRLLPEVQKSVENIFSTSLTSNHSKIEFSLLNFMLHSLQYLGGDPCLQFLQEKGMDLLLKCSIQRDDPELVVLVTKVFTELGIVGFSASALPQALQLLQPTVTASHWHQRIRMLLLLQAMFFNHLLLMTEENRLHLGEMVVMCLYDSQTEVRDLAADTLSGIVRCSPPAEQRHYIKKLGKDLMNSLKNPAQTPNSTTKDVSPKKIGIIKHASVLGLGALIGAFPYVSPPPSWMPEMLVSIAVRGAGDNSVVGKCAQQVLSNFKKTRQDSWHVDQKVFTQDQLDDLEGVLWKNYYA</sequence>
<keyword evidence="4" id="KW-0234">DNA repair</keyword>
<keyword evidence="2" id="KW-0677">Repeat</keyword>
<feature type="domain" description="Proteasome activator Blm10 middle HEAT repeats region" evidence="6">
    <location>
        <begin position="318"/>
        <end position="776"/>
    </location>
</feature>